<dbReference type="GO" id="GO:0005975">
    <property type="term" value="P:carbohydrate metabolic process"/>
    <property type="evidence" value="ECO:0007669"/>
    <property type="project" value="UniProtKB-UniRule"/>
</dbReference>
<dbReference type="CDD" id="cd01400">
    <property type="entry name" value="6PGL"/>
    <property type="match status" value="1"/>
</dbReference>
<dbReference type="GO" id="GO:0017057">
    <property type="term" value="F:6-phosphogluconolactonase activity"/>
    <property type="evidence" value="ECO:0007669"/>
    <property type="project" value="UniProtKB-UniRule"/>
</dbReference>
<comment type="similarity">
    <text evidence="4 7">Belongs to the glucosamine/galactosamine-6-phosphate isomerase family. 6-phosphogluconolactonase subfamily.</text>
</comment>
<dbReference type="RefSeq" id="WP_195693748.1">
    <property type="nucleotide sequence ID" value="NZ_CP064760.1"/>
</dbReference>
<dbReference type="KEGG" id="msf:IT882_07080"/>
<keyword evidence="7 9" id="KW-0378">Hydrolase</keyword>
<dbReference type="EC" id="3.1.1.31" evidence="5 7"/>
<comment type="catalytic activity">
    <reaction evidence="1 7">
        <text>6-phospho-D-glucono-1,5-lactone + H2O = 6-phospho-D-gluconate + H(+)</text>
        <dbReference type="Rhea" id="RHEA:12556"/>
        <dbReference type="ChEBI" id="CHEBI:15377"/>
        <dbReference type="ChEBI" id="CHEBI:15378"/>
        <dbReference type="ChEBI" id="CHEBI:57955"/>
        <dbReference type="ChEBI" id="CHEBI:58759"/>
        <dbReference type="EC" id="3.1.1.31"/>
    </reaction>
</comment>
<proteinExistence type="inferred from homology"/>
<comment type="pathway">
    <text evidence="3 7">Carbohydrate degradation; pentose phosphate pathway; D-ribulose 5-phosphate from D-glucose 6-phosphate (oxidative stage): step 2/3.</text>
</comment>
<dbReference type="InterPro" id="IPR039104">
    <property type="entry name" value="6PGL"/>
</dbReference>
<protein>
    <recommendedName>
        <fullName evidence="6 7">6-phosphogluconolactonase</fullName>
        <shortName evidence="7">6PGL</shortName>
        <ecNumber evidence="5 7">3.1.1.31</ecNumber>
    </recommendedName>
</protein>
<dbReference type="InterPro" id="IPR006148">
    <property type="entry name" value="Glc/Gal-6P_isomerase"/>
</dbReference>
<dbReference type="Proteomes" id="UP000594480">
    <property type="component" value="Chromosome"/>
</dbReference>
<dbReference type="AlphaFoldDB" id="A0A7S8RIH0"/>
<evidence type="ECO:0000256" key="5">
    <source>
        <dbReference type="ARBA" id="ARBA00013198"/>
    </source>
</evidence>
<dbReference type="Pfam" id="PF01182">
    <property type="entry name" value="Glucosamine_iso"/>
    <property type="match status" value="1"/>
</dbReference>
<evidence type="ECO:0000256" key="7">
    <source>
        <dbReference type="RuleBase" id="RU365095"/>
    </source>
</evidence>
<comment type="function">
    <text evidence="2 7">Hydrolysis of 6-phosphogluconolactone to 6-phosphogluconate.</text>
</comment>
<evidence type="ECO:0000256" key="3">
    <source>
        <dbReference type="ARBA" id="ARBA00004961"/>
    </source>
</evidence>
<evidence type="ECO:0000256" key="1">
    <source>
        <dbReference type="ARBA" id="ARBA00000832"/>
    </source>
</evidence>
<evidence type="ECO:0000256" key="2">
    <source>
        <dbReference type="ARBA" id="ARBA00002681"/>
    </source>
</evidence>
<dbReference type="InterPro" id="IPR037171">
    <property type="entry name" value="NagB/RpiA_transferase-like"/>
</dbReference>
<dbReference type="Gene3D" id="3.40.50.1360">
    <property type="match status" value="1"/>
</dbReference>
<dbReference type="PANTHER" id="PTHR11054:SF0">
    <property type="entry name" value="6-PHOSPHOGLUCONOLACTONASE"/>
    <property type="match status" value="1"/>
</dbReference>
<feature type="domain" description="Glucosamine/galactosamine-6-phosphate isomerase" evidence="8">
    <location>
        <begin position="14"/>
        <end position="237"/>
    </location>
</feature>
<name>A0A7S8RIH0_9MICO</name>
<dbReference type="PANTHER" id="PTHR11054">
    <property type="entry name" value="6-PHOSPHOGLUCONOLACTONASE"/>
    <property type="match status" value="1"/>
</dbReference>
<dbReference type="GO" id="GO:0006098">
    <property type="term" value="P:pentose-phosphate shunt"/>
    <property type="evidence" value="ECO:0007669"/>
    <property type="project" value="UniProtKB-UniPathway"/>
</dbReference>
<organism evidence="9 10">
    <name type="scientific">Microbacterium schleiferi</name>
    <dbReference type="NCBI Taxonomy" id="69362"/>
    <lineage>
        <taxon>Bacteria</taxon>
        <taxon>Bacillati</taxon>
        <taxon>Actinomycetota</taxon>
        <taxon>Actinomycetes</taxon>
        <taxon>Micrococcales</taxon>
        <taxon>Microbacteriaceae</taxon>
        <taxon>Microbacterium</taxon>
    </lineage>
</organism>
<evidence type="ECO:0000259" key="8">
    <source>
        <dbReference type="Pfam" id="PF01182"/>
    </source>
</evidence>
<sequence>MAEITNEKRVLISPDRDALASYVANRFLRRIEKQAAKPAVHVSLTGGTMGIAVLEAAAASPRLAGLNWGNVHFWWSDERFVPRHDGERNEKQAREALLDQLDIPAENIHSVVASDEGVDLDEAARAYAAELARFGQPGGPAWPSFDMCFLGVGPDAHIASLFPDHPEIRDTEHAVLPVRNSPKPPPERVTFTRPVINGSQRVWLVMSGPDKAAALGLALAGANYTSVPAGGAKGRRRTVFFVDREAAEQVPPELIDQEY</sequence>
<evidence type="ECO:0000256" key="4">
    <source>
        <dbReference type="ARBA" id="ARBA00010662"/>
    </source>
</evidence>
<evidence type="ECO:0000256" key="6">
    <source>
        <dbReference type="ARBA" id="ARBA00020337"/>
    </source>
</evidence>
<dbReference type="UniPathway" id="UPA00115">
    <property type="reaction ID" value="UER00409"/>
</dbReference>
<evidence type="ECO:0000313" key="9">
    <source>
        <dbReference type="EMBL" id="QPE05737.1"/>
    </source>
</evidence>
<reference evidence="9 10" key="1">
    <citation type="submission" date="2020-11" db="EMBL/GenBank/DDBJ databases">
        <title>Amino acid is mineralized and recycled by bacteria in oceanic microbiome.</title>
        <authorList>
            <person name="Zheng L.Y."/>
        </authorList>
    </citation>
    <scope>NUCLEOTIDE SEQUENCE [LARGE SCALE GENOMIC DNA]</scope>
    <source>
        <strain evidence="9 10">A32-1</strain>
    </source>
</reference>
<dbReference type="EMBL" id="CP064760">
    <property type="protein sequence ID" value="QPE05737.1"/>
    <property type="molecule type" value="Genomic_DNA"/>
</dbReference>
<dbReference type="SUPFAM" id="SSF100950">
    <property type="entry name" value="NagB/RpiA/CoA transferase-like"/>
    <property type="match status" value="1"/>
</dbReference>
<gene>
    <name evidence="7 9" type="primary">pgl</name>
    <name evidence="9" type="ORF">IT882_07080</name>
</gene>
<keyword evidence="10" id="KW-1185">Reference proteome</keyword>
<accession>A0A7S8RIH0</accession>
<dbReference type="NCBIfam" id="TIGR01198">
    <property type="entry name" value="pgl"/>
    <property type="match status" value="1"/>
</dbReference>
<evidence type="ECO:0000313" key="10">
    <source>
        <dbReference type="Proteomes" id="UP000594480"/>
    </source>
</evidence>
<dbReference type="InterPro" id="IPR005900">
    <property type="entry name" value="6-phosphogluconolactonase_DevB"/>
</dbReference>